<dbReference type="OrthoDB" id="5867859at2759"/>
<dbReference type="InterPro" id="IPR008569">
    <property type="entry name" value="DUF851"/>
</dbReference>
<feature type="compositionally biased region" description="Polar residues" evidence="1">
    <location>
        <begin position="54"/>
        <end position="65"/>
    </location>
</feature>
<protein>
    <submittedName>
        <fullName evidence="2">Uncharacterized protein</fullName>
    </submittedName>
</protein>
<feature type="compositionally biased region" description="Polar residues" evidence="1">
    <location>
        <begin position="11"/>
        <end position="26"/>
    </location>
</feature>
<dbReference type="AlphaFoldDB" id="A0A9P1IAT1"/>
<comment type="caution">
    <text evidence="2">The sequence shown here is derived from an EMBL/GenBank/DDBJ whole genome shotgun (WGS) entry which is preliminary data.</text>
</comment>
<name>A0A9P1IAT1_9PELO</name>
<evidence type="ECO:0000313" key="2">
    <source>
        <dbReference type="EMBL" id="CAI5442502.1"/>
    </source>
</evidence>
<dbReference type="Proteomes" id="UP001152747">
    <property type="component" value="Unassembled WGS sequence"/>
</dbReference>
<evidence type="ECO:0000313" key="3">
    <source>
        <dbReference type="Proteomes" id="UP001152747"/>
    </source>
</evidence>
<evidence type="ECO:0000256" key="1">
    <source>
        <dbReference type="SAM" id="MobiDB-lite"/>
    </source>
</evidence>
<gene>
    <name evidence="2" type="ORF">CAMP_LOCUS5139</name>
</gene>
<organism evidence="2 3">
    <name type="scientific">Caenorhabditis angaria</name>
    <dbReference type="NCBI Taxonomy" id="860376"/>
    <lineage>
        <taxon>Eukaryota</taxon>
        <taxon>Metazoa</taxon>
        <taxon>Ecdysozoa</taxon>
        <taxon>Nematoda</taxon>
        <taxon>Chromadorea</taxon>
        <taxon>Rhabditida</taxon>
        <taxon>Rhabditina</taxon>
        <taxon>Rhabditomorpha</taxon>
        <taxon>Rhabditoidea</taxon>
        <taxon>Rhabditidae</taxon>
        <taxon>Peloderinae</taxon>
        <taxon>Caenorhabditis</taxon>
    </lineage>
</organism>
<sequence length="341" mass="38237">MPPIESKKNNKVSTYMQNAESSQKTVQRAPKKPSVDRSTRKMERSREPERSRAQKSTMDKSQAQRSYRKSAPDKSHSVRKRAPGNIPPGMAMPPMPPKRQQEEKTGIFGFGRSVKNNGFDSLKSMVSKVRSRSSSLTRKTLNYGEDAFVTTKSRRGTNGTPPPPCPIICEEVDADGTDIISTHSELAVVKSNTDNNGQIFIGKRPFWFVPSDSPSDEEMKGIFESPEINAQSLIEVSDGKKTLKSSPAVPTSLDSFEDLESMKTRDSLYFSNDHIFSNTVRSIINTNNLMNNFEPSGSKSCSGKKLVLSEPTVTLFYKRRTRMKTREDKFVHMIAPTKKKK</sequence>
<reference evidence="2" key="1">
    <citation type="submission" date="2022-11" db="EMBL/GenBank/DDBJ databases">
        <authorList>
            <person name="Kikuchi T."/>
        </authorList>
    </citation>
    <scope>NUCLEOTIDE SEQUENCE</scope>
    <source>
        <strain evidence="2">PS1010</strain>
    </source>
</reference>
<proteinExistence type="predicted"/>
<feature type="region of interest" description="Disordered" evidence="1">
    <location>
        <begin position="1"/>
        <end position="102"/>
    </location>
</feature>
<dbReference type="Pfam" id="PF05867">
    <property type="entry name" value="DUF851"/>
    <property type="match status" value="1"/>
</dbReference>
<dbReference type="EMBL" id="CANHGI010000002">
    <property type="protein sequence ID" value="CAI5442502.1"/>
    <property type="molecule type" value="Genomic_DNA"/>
</dbReference>
<keyword evidence="3" id="KW-1185">Reference proteome</keyword>
<accession>A0A9P1IAT1</accession>
<feature type="compositionally biased region" description="Basic and acidic residues" evidence="1">
    <location>
        <begin position="33"/>
        <end position="52"/>
    </location>
</feature>